<organism evidence="2 3">
    <name type="scientific">Echeneis naucrates</name>
    <name type="common">Live sharksucker</name>
    <dbReference type="NCBI Taxonomy" id="173247"/>
    <lineage>
        <taxon>Eukaryota</taxon>
        <taxon>Metazoa</taxon>
        <taxon>Chordata</taxon>
        <taxon>Craniata</taxon>
        <taxon>Vertebrata</taxon>
        <taxon>Euteleostomi</taxon>
        <taxon>Actinopterygii</taxon>
        <taxon>Neopterygii</taxon>
        <taxon>Teleostei</taxon>
        <taxon>Neoteleostei</taxon>
        <taxon>Acanthomorphata</taxon>
        <taxon>Carangaria</taxon>
        <taxon>Carangiformes</taxon>
        <taxon>Echeneidae</taxon>
        <taxon>Echeneis</taxon>
    </lineage>
</organism>
<reference evidence="2" key="3">
    <citation type="submission" date="2025-09" db="UniProtKB">
        <authorList>
            <consortium name="Ensembl"/>
        </authorList>
    </citation>
    <scope>IDENTIFICATION</scope>
</reference>
<reference evidence="2" key="2">
    <citation type="submission" date="2025-08" db="UniProtKB">
        <authorList>
            <consortium name="Ensembl"/>
        </authorList>
    </citation>
    <scope>IDENTIFICATION</scope>
</reference>
<evidence type="ECO:0000313" key="3">
    <source>
        <dbReference type="Proteomes" id="UP000472264"/>
    </source>
</evidence>
<dbReference type="GO" id="GO:0005783">
    <property type="term" value="C:endoplasmic reticulum"/>
    <property type="evidence" value="ECO:0007669"/>
    <property type="project" value="TreeGrafter"/>
</dbReference>
<name>A0A665UYW6_ECHNA</name>
<proteinExistence type="predicted"/>
<sequence length="143" mass="16123">MTLLKSDTATSVSQGLYNVMHNYIHTQHCAHSAKECLDLPLWFCFHSQKPLMVIHHREDCTHSQGAAVTLFVAKKSIQEMAKKYFIMHNLVQNSPDCHIIALLSNLCVTCLSTDPTTTVCADIAGKYNNRRYTYMPGDMALCE</sequence>
<accession>A0A665UYW6</accession>
<dbReference type="InterPro" id="IPR051099">
    <property type="entry name" value="AGR/TXD"/>
</dbReference>
<dbReference type="PANTHER" id="PTHR15337:SF11">
    <property type="entry name" value="THIOREDOXIN DOMAIN-CONTAINING PROTEIN"/>
    <property type="match status" value="1"/>
</dbReference>
<reference evidence="2" key="1">
    <citation type="submission" date="2021-04" db="EMBL/GenBank/DDBJ databases">
        <authorList>
            <consortium name="Wellcome Sanger Institute Data Sharing"/>
        </authorList>
    </citation>
    <scope>NUCLEOTIDE SEQUENCE [LARGE SCALE GENOMIC DNA]</scope>
</reference>
<dbReference type="PANTHER" id="PTHR15337">
    <property type="entry name" value="ANTERIOR GRADIENT PROTEIN-RELATED"/>
    <property type="match status" value="1"/>
</dbReference>
<keyword evidence="3" id="KW-1185">Reference proteome</keyword>
<dbReference type="Proteomes" id="UP000472264">
    <property type="component" value="Chromosome 21"/>
</dbReference>
<dbReference type="AlphaFoldDB" id="A0A665UYW6"/>
<dbReference type="InParanoid" id="A0A665UYW6"/>
<evidence type="ECO:0000256" key="1">
    <source>
        <dbReference type="ARBA" id="ARBA00022729"/>
    </source>
</evidence>
<dbReference type="Gene3D" id="3.40.30.10">
    <property type="entry name" value="Glutaredoxin"/>
    <property type="match status" value="1"/>
</dbReference>
<evidence type="ECO:0000313" key="2">
    <source>
        <dbReference type="Ensembl" id="ENSENLP00000024550.1"/>
    </source>
</evidence>
<protein>
    <submittedName>
        <fullName evidence="2">Uncharacterized protein</fullName>
    </submittedName>
</protein>
<dbReference type="Ensembl" id="ENSENLT00000025346.1">
    <property type="protein sequence ID" value="ENSENLP00000024550.1"/>
    <property type="gene ID" value="ENSENLG00000011094.1"/>
</dbReference>
<keyword evidence="1" id="KW-0732">Signal</keyword>